<proteinExistence type="predicted"/>
<dbReference type="EMBL" id="JBIRPU010000035">
    <property type="protein sequence ID" value="MFI0796846.1"/>
    <property type="molecule type" value="Genomic_DNA"/>
</dbReference>
<dbReference type="InterPro" id="IPR051908">
    <property type="entry name" value="Ribosomal_N-acetyltransferase"/>
</dbReference>
<dbReference type="EC" id="2.3.-.-" evidence="2"/>
<feature type="domain" description="N-acetyltransferase" evidence="1">
    <location>
        <begin position="10"/>
        <end position="177"/>
    </location>
</feature>
<dbReference type="SUPFAM" id="SSF55729">
    <property type="entry name" value="Acyl-CoA N-acyltransferases (Nat)"/>
    <property type="match status" value="1"/>
</dbReference>
<dbReference type="PANTHER" id="PTHR43441:SF10">
    <property type="entry name" value="ACETYLTRANSFERASE"/>
    <property type="match status" value="1"/>
</dbReference>
<evidence type="ECO:0000259" key="1">
    <source>
        <dbReference type="PROSITE" id="PS51186"/>
    </source>
</evidence>
<dbReference type="InterPro" id="IPR016181">
    <property type="entry name" value="Acyl_CoA_acyltransferase"/>
</dbReference>
<dbReference type="Proteomes" id="UP001611075">
    <property type="component" value="Unassembled WGS sequence"/>
</dbReference>
<dbReference type="Pfam" id="PF13302">
    <property type="entry name" value="Acetyltransf_3"/>
    <property type="match status" value="1"/>
</dbReference>
<keyword evidence="2" id="KW-0808">Transferase</keyword>
<evidence type="ECO:0000313" key="2">
    <source>
        <dbReference type="EMBL" id="MFI0796846.1"/>
    </source>
</evidence>
<evidence type="ECO:0000313" key="3">
    <source>
        <dbReference type="Proteomes" id="UP001611075"/>
    </source>
</evidence>
<sequence length="191" mass="21209">MFARALTAEAELRPLEPWRAEEFLRNLDRAREHIAPWVGASFVATDLPSARAVLQRYADRWARDAGGIWGIWLDGVLVGGVMFVAFDTALGVCEVGCWLEPAAEGRGLVTRAVGVVLDWAVGQRGMHRVEWRTNADNARSLAVARRLGMRHDGTLRQVYPGPVRRIDIEVWSVLADEWRNPSTTVPSPAAI</sequence>
<keyword evidence="3" id="KW-1185">Reference proteome</keyword>
<dbReference type="InterPro" id="IPR000182">
    <property type="entry name" value="GNAT_dom"/>
</dbReference>
<dbReference type="PROSITE" id="PS51186">
    <property type="entry name" value="GNAT"/>
    <property type="match status" value="1"/>
</dbReference>
<comment type="caution">
    <text evidence="2">The sequence shown here is derived from an EMBL/GenBank/DDBJ whole genome shotgun (WGS) entry which is preliminary data.</text>
</comment>
<reference evidence="2 3" key="1">
    <citation type="submission" date="2024-10" db="EMBL/GenBank/DDBJ databases">
        <title>The Natural Products Discovery Center: Release of the First 8490 Sequenced Strains for Exploring Actinobacteria Biosynthetic Diversity.</title>
        <authorList>
            <person name="Kalkreuter E."/>
            <person name="Kautsar S.A."/>
            <person name="Yang D."/>
            <person name="Bader C.D."/>
            <person name="Teijaro C.N."/>
            <person name="Fluegel L."/>
            <person name="Davis C.M."/>
            <person name="Simpson J.R."/>
            <person name="Lauterbach L."/>
            <person name="Steele A.D."/>
            <person name="Gui C."/>
            <person name="Meng S."/>
            <person name="Li G."/>
            <person name="Viehrig K."/>
            <person name="Ye F."/>
            <person name="Su P."/>
            <person name="Kiefer A.F."/>
            <person name="Nichols A."/>
            <person name="Cepeda A.J."/>
            <person name="Yan W."/>
            <person name="Fan B."/>
            <person name="Jiang Y."/>
            <person name="Adhikari A."/>
            <person name="Zheng C.-J."/>
            <person name="Schuster L."/>
            <person name="Cowan T.M."/>
            <person name="Smanski M.J."/>
            <person name="Chevrette M.G."/>
            <person name="De Carvalho L.P.S."/>
            <person name="Shen B."/>
        </authorList>
    </citation>
    <scope>NUCLEOTIDE SEQUENCE [LARGE SCALE GENOMIC DNA]</scope>
    <source>
        <strain evidence="2 3">NPDC021253</strain>
    </source>
</reference>
<protein>
    <submittedName>
        <fullName evidence="2">GNAT family N-acetyltransferase</fullName>
        <ecNumber evidence="2">2.3.-.-</ecNumber>
    </submittedName>
</protein>
<dbReference type="RefSeq" id="WP_396685342.1">
    <property type="nucleotide sequence ID" value="NZ_JBIRPU010000035.1"/>
</dbReference>
<dbReference type="PANTHER" id="PTHR43441">
    <property type="entry name" value="RIBOSOMAL-PROTEIN-SERINE ACETYLTRANSFERASE"/>
    <property type="match status" value="1"/>
</dbReference>
<dbReference type="Gene3D" id="3.40.630.30">
    <property type="match status" value="1"/>
</dbReference>
<gene>
    <name evidence="2" type="ORF">ACH4OY_29790</name>
</gene>
<accession>A0ABW7SWJ8</accession>
<name>A0ABW7SWJ8_9ACTN</name>
<keyword evidence="2" id="KW-0012">Acyltransferase</keyword>
<organism evidence="2 3">
    <name type="scientific">Micromonospora rubida</name>
    <dbReference type="NCBI Taxonomy" id="2697657"/>
    <lineage>
        <taxon>Bacteria</taxon>
        <taxon>Bacillati</taxon>
        <taxon>Actinomycetota</taxon>
        <taxon>Actinomycetes</taxon>
        <taxon>Micromonosporales</taxon>
        <taxon>Micromonosporaceae</taxon>
        <taxon>Micromonospora</taxon>
    </lineage>
</organism>
<dbReference type="GO" id="GO:0016746">
    <property type="term" value="F:acyltransferase activity"/>
    <property type="evidence" value="ECO:0007669"/>
    <property type="project" value="UniProtKB-KW"/>
</dbReference>